<comment type="caution">
    <text evidence="1">The sequence shown here is derived from an EMBL/GenBank/DDBJ whole genome shotgun (WGS) entry which is preliminary data.</text>
</comment>
<dbReference type="AlphaFoldDB" id="A0A3R9X0G7"/>
<dbReference type="Proteomes" id="UP000277582">
    <property type="component" value="Unassembled WGS sequence"/>
</dbReference>
<accession>A0A3R9X0G7</accession>
<protein>
    <recommendedName>
        <fullName evidence="3">Transcriptional regulator</fullName>
    </recommendedName>
</protein>
<evidence type="ECO:0000313" key="2">
    <source>
        <dbReference type="Proteomes" id="UP000277582"/>
    </source>
</evidence>
<keyword evidence="2" id="KW-1185">Reference proteome</keyword>
<dbReference type="RefSeq" id="WP_125672650.1">
    <property type="nucleotide sequence ID" value="NZ_RCOS01000161.1"/>
</dbReference>
<reference evidence="1 2" key="1">
    <citation type="submission" date="2018-10" db="EMBL/GenBank/DDBJ databases">
        <title>Co-occurring genomic capacity for anaerobic methane metabolism and dissimilatory sulfite reduction discovered in the Korarchaeota.</title>
        <authorList>
            <person name="Mckay L.J."/>
            <person name="Dlakic M."/>
            <person name="Fields M.W."/>
            <person name="Delmont T.O."/>
            <person name="Eren A.M."/>
            <person name="Jay Z.J."/>
            <person name="Klingelsmith K.B."/>
            <person name="Rusch D.B."/>
            <person name="Inskeep W.P."/>
        </authorList>
    </citation>
    <scope>NUCLEOTIDE SEQUENCE [LARGE SCALE GENOMIC DNA]</scope>
    <source>
        <strain evidence="1 2">MDKW</strain>
    </source>
</reference>
<dbReference type="SUPFAM" id="SSF46785">
    <property type="entry name" value="Winged helix' DNA-binding domain"/>
    <property type="match status" value="1"/>
</dbReference>
<dbReference type="EMBL" id="RCOS01000161">
    <property type="protein sequence ID" value="RSN72269.1"/>
    <property type="molecule type" value="Genomic_DNA"/>
</dbReference>
<organism evidence="1 2">
    <name type="scientific">Candidatus Methanodesulfokora washburnensis</name>
    <dbReference type="NCBI Taxonomy" id="2478471"/>
    <lineage>
        <taxon>Archaea</taxon>
        <taxon>Thermoproteota</taxon>
        <taxon>Candidatus Korarchaeia</taxon>
        <taxon>Candidatus Korarchaeia incertae sedis</taxon>
        <taxon>Candidatus Methanodesulfokora</taxon>
    </lineage>
</organism>
<sequence>MIERRKFLGTSVLRYLILKKVEKEGGMSLMDVGDLVVGSGLSVNPDEPVQVVAHATKIIRDMIDAKLLERKEDKLYPTEKGKKLREDLDKFVQAFGFRIEVVE</sequence>
<proteinExistence type="predicted"/>
<gene>
    <name evidence="1" type="ORF">D6D85_14450</name>
</gene>
<dbReference type="InterPro" id="IPR036390">
    <property type="entry name" value="WH_DNA-bd_sf"/>
</dbReference>
<evidence type="ECO:0008006" key="3">
    <source>
        <dbReference type="Google" id="ProtNLM"/>
    </source>
</evidence>
<name>A0A3R9X0G7_9CREN</name>
<evidence type="ECO:0000313" key="1">
    <source>
        <dbReference type="EMBL" id="RSN72269.1"/>
    </source>
</evidence>